<feature type="domain" description="Antitoxin Xre/MbcA/ParS-like toxin-binding" evidence="2">
    <location>
        <begin position="131"/>
        <end position="175"/>
    </location>
</feature>
<dbReference type="RefSeq" id="WP_259434542.1">
    <property type="nucleotide sequence ID" value="NZ_JAVLSM010000003.1"/>
</dbReference>
<evidence type="ECO:0000259" key="3">
    <source>
        <dbReference type="Pfam" id="PF20432"/>
    </source>
</evidence>
<dbReference type="Pfam" id="PF20432">
    <property type="entry name" value="Xre-like-HTH"/>
    <property type="match status" value="1"/>
</dbReference>
<dbReference type="AlphaFoldDB" id="A0AAE4K5Y3"/>
<evidence type="ECO:0000259" key="2">
    <source>
        <dbReference type="Pfam" id="PF09722"/>
    </source>
</evidence>
<protein>
    <submittedName>
        <fullName evidence="4">MbcA/ParS/Xre antitoxin family protein</fullName>
    </submittedName>
</protein>
<gene>
    <name evidence="4" type="ORF">RJN63_23625</name>
</gene>
<evidence type="ECO:0000313" key="4">
    <source>
        <dbReference type="EMBL" id="MDT0339839.1"/>
    </source>
</evidence>
<feature type="compositionally biased region" description="Basic residues" evidence="1">
    <location>
        <begin position="7"/>
        <end position="23"/>
    </location>
</feature>
<dbReference type="InterPro" id="IPR024467">
    <property type="entry name" value="Xre/MbcA/ParS-like_toxin-bd"/>
</dbReference>
<reference evidence="4" key="1">
    <citation type="submission" date="2023-02" db="EMBL/GenBank/DDBJ databases">
        <title>Description of Herbaspirillum huttiense subsp. nephrolepsisexaltata and Herbaspirillum huttiense subsp. lycopersicon.</title>
        <authorList>
            <person name="Poudel M."/>
            <person name="Sharma A."/>
            <person name="Goss E."/>
            <person name="Tapia J.H."/>
            <person name="Harmon C.M."/>
            <person name="Jones J.B."/>
        </authorList>
    </citation>
    <scope>NUCLEOTIDE SEQUENCE</scope>
    <source>
        <strain evidence="4">NC40101</strain>
    </source>
</reference>
<name>A0AAE4K5Y3_9BURK</name>
<evidence type="ECO:0000256" key="1">
    <source>
        <dbReference type="SAM" id="MobiDB-lite"/>
    </source>
</evidence>
<comment type="caution">
    <text evidence="4">The sequence shown here is derived from an EMBL/GenBank/DDBJ whole genome shotgun (WGS) entry which is preliminary data.</text>
</comment>
<organism evidence="4">
    <name type="scientific">Herbaspirillum huttiense subsp. nephrolepidis</name>
    <dbReference type="NCBI Taxonomy" id="3075126"/>
    <lineage>
        <taxon>Bacteria</taxon>
        <taxon>Pseudomonadati</taxon>
        <taxon>Pseudomonadota</taxon>
        <taxon>Betaproteobacteria</taxon>
        <taxon>Burkholderiales</taxon>
        <taxon>Oxalobacteraceae</taxon>
        <taxon>Herbaspirillum</taxon>
    </lineage>
</organism>
<feature type="domain" description="Antitoxin Xre-like helix-turn-helix" evidence="3">
    <location>
        <begin position="53"/>
        <end position="108"/>
    </location>
</feature>
<accession>A0AAE4K5Y3</accession>
<feature type="region of interest" description="Disordered" evidence="1">
    <location>
        <begin position="1"/>
        <end position="23"/>
    </location>
</feature>
<dbReference type="GO" id="GO:0003677">
    <property type="term" value="F:DNA binding"/>
    <property type="evidence" value="ECO:0007669"/>
    <property type="project" value="InterPro"/>
</dbReference>
<dbReference type="InterPro" id="IPR046847">
    <property type="entry name" value="Xre-like_HTH"/>
</dbReference>
<sequence>MPTRPQAAKRAHKPVHAPVRKKATGKVAALHAKRNAKPGPFIAWYQMNFADKIDIIRAGIPARLVGELSSVMNISKEALIDSLGLSRATINRKVLREQPLSPEESERVMGMQALIGQVQAMVDEESAPGFNAAQWLASWLSSPLPALGGATPASFLDTVEGQKYIGNLLDMTRSGTYA</sequence>
<proteinExistence type="predicted"/>
<dbReference type="Pfam" id="PF09722">
    <property type="entry name" value="Xre_MbcA_ParS_C"/>
    <property type="match status" value="1"/>
</dbReference>
<dbReference type="EMBL" id="JAVRAA010000015">
    <property type="protein sequence ID" value="MDT0339839.1"/>
    <property type="molecule type" value="Genomic_DNA"/>
</dbReference>